<dbReference type="VEuPathDB" id="FungiDB:RhiirFUN_021794"/>
<evidence type="ECO:0000313" key="1">
    <source>
        <dbReference type="EMBL" id="PKB97889.1"/>
    </source>
</evidence>
<dbReference type="Proteomes" id="UP000232722">
    <property type="component" value="Unassembled WGS sequence"/>
</dbReference>
<reference evidence="1 2" key="2">
    <citation type="submission" date="2017-09" db="EMBL/GenBank/DDBJ databases">
        <title>Extensive intraspecific genome diversity in a model arbuscular mycorrhizal fungus.</title>
        <authorList>
            <person name="Chen E.C."/>
            <person name="Morin E."/>
            <person name="Beaudet D."/>
            <person name="Noel J."/>
            <person name="Ndikumana S."/>
            <person name="Charron P."/>
            <person name="St-Onge C."/>
            <person name="Giorgi J."/>
            <person name="Grigoriev I.V."/>
            <person name="Roux C."/>
            <person name="Martin F.M."/>
            <person name="Corradi N."/>
        </authorList>
    </citation>
    <scope>NUCLEOTIDE SEQUENCE [LARGE SCALE GENOMIC DNA]</scope>
    <source>
        <strain evidence="1 2">A5</strain>
    </source>
</reference>
<evidence type="ECO:0000313" key="2">
    <source>
        <dbReference type="Proteomes" id="UP000232722"/>
    </source>
</evidence>
<dbReference type="VEuPathDB" id="FungiDB:RhiirA1_478738"/>
<dbReference type="VEuPathDB" id="FungiDB:RhiirFUN_021795"/>
<gene>
    <name evidence="1" type="ORF">RhiirA5_384346</name>
</gene>
<protein>
    <submittedName>
        <fullName evidence="1">Uncharacterized protein</fullName>
    </submittedName>
</protein>
<dbReference type="VEuPathDB" id="FungiDB:RhiirA1_543113"/>
<proteinExistence type="predicted"/>
<accession>A0A2N0NTI8</accession>
<organism evidence="1 2">
    <name type="scientific">Rhizophagus irregularis</name>
    <dbReference type="NCBI Taxonomy" id="588596"/>
    <lineage>
        <taxon>Eukaryota</taxon>
        <taxon>Fungi</taxon>
        <taxon>Fungi incertae sedis</taxon>
        <taxon>Mucoromycota</taxon>
        <taxon>Glomeromycotina</taxon>
        <taxon>Glomeromycetes</taxon>
        <taxon>Glomerales</taxon>
        <taxon>Glomeraceae</taxon>
        <taxon>Rhizophagus</taxon>
    </lineage>
</organism>
<comment type="caution">
    <text evidence="1">The sequence shown here is derived from an EMBL/GenBank/DDBJ whole genome shotgun (WGS) entry which is preliminary data.</text>
</comment>
<dbReference type="VEuPathDB" id="FungiDB:RhiirFUN_005960"/>
<dbReference type="VEuPathDB" id="FungiDB:FUN_021366"/>
<dbReference type="VEuPathDB" id="FungiDB:FUN_012433"/>
<name>A0A2N0NTI8_9GLOM</name>
<dbReference type="VEuPathDB" id="FungiDB:FUN_005704"/>
<sequence>MTSVIKSPLGGGFEGTYEEHIEYIGMRCIFDTETPSEWRNRIWDRLMYFRNKKYYTFGEKDCFYARKASSHLVDGQKIYPFCGMAICYSCNELIYLGIEHLSVGVRCVYNALEGKFITEKFRDISFNGTHWGMYQHWATACTGNRFCKLNFKEYMEMKQRIPLDKWMSFHQYDLQINQFGKFRRRGPYTSIIDNNYILKNFGIYAEEKLYSYALWLENVSRRIRRIRQRCAFLSAPNCKSNTSELYISSLFAKQNNLLPLNYNLNHPKGTAMRLRNGTVINSGRSMKRSWGFLIVRQYNYQFENFYATVIQRAYRNYKKRPESLAKRIWEAVRNDDTPNRWKYLEYLYVKTVEYLTSIKTEHLMAGSVIYQGLEENPWISKDELRGVVEKAVNLIKNSHGIDFERSGKLIQIIPQFDIAFDCISNLQDVGVIKTNKEKPLTSEQIKHNINKLKGKLAKPVEEMVPPTIPQGVTEECVKFVTNFMPRSIPRLQKGLTHDGNWKECGNKLNEVTLKILDTLKSVWCNPAFGPEFVETMNEGTYVNNVVVSAIRATLFDNPFGEHAFITTFERQSIASSDRRGDGRTGRRPDIMLVSKESDKLYELMYIECSRIFCNKQKEDDDNVKLWRETNDGMYWVQKSRKPEKSQFGIIGVQVAGQKLCLNILIRDKVEVHRYYKLRESMIPIRYTYEPSVLAEFIKTLLVLRNILIVNMSILRSTPLRRSSRILEDSSTVTSD</sequence>
<dbReference type="AlphaFoldDB" id="A0A2N0NTI8"/>
<reference evidence="1 2" key="1">
    <citation type="submission" date="2016-04" db="EMBL/GenBank/DDBJ databases">
        <title>Genome analyses suggest a sexual origin of heterokaryosis in a supposedly ancient asexual fungus.</title>
        <authorList>
            <person name="Ropars J."/>
            <person name="Sedzielewska K."/>
            <person name="Noel J."/>
            <person name="Charron P."/>
            <person name="Farinelli L."/>
            <person name="Marton T."/>
            <person name="Kruger M."/>
            <person name="Pelin A."/>
            <person name="Brachmann A."/>
            <person name="Corradi N."/>
        </authorList>
    </citation>
    <scope>NUCLEOTIDE SEQUENCE [LARGE SCALE GENOMIC DNA]</scope>
    <source>
        <strain evidence="1 2">A5</strain>
    </source>
</reference>
<dbReference type="EMBL" id="LLXJ01002935">
    <property type="protein sequence ID" value="PKB97889.1"/>
    <property type="molecule type" value="Genomic_DNA"/>
</dbReference>